<feature type="transmembrane region" description="Helical" evidence="4">
    <location>
        <begin position="167"/>
        <end position="186"/>
    </location>
</feature>
<dbReference type="InterPro" id="IPR014756">
    <property type="entry name" value="Ig_E-set"/>
</dbReference>
<dbReference type="AlphaFoldDB" id="W4QHU2"/>
<comment type="caution">
    <text evidence="6">The sequence shown here is derived from an EMBL/GenBank/DDBJ whole genome shotgun (WGS) entry which is preliminary data.</text>
</comment>
<dbReference type="InterPro" id="IPR014755">
    <property type="entry name" value="Cu-Rt/internalin_Ig-like"/>
</dbReference>
<keyword evidence="1" id="KW-0732">Signal</keyword>
<dbReference type="RefSeq" id="WP_035343961.1">
    <property type="nucleotide sequence ID" value="NZ_BAUU01000014.1"/>
</dbReference>
<dbReference type="GO" id="GO:0046688">
    <property type="term" value="P:response to copper ion"/>
    <property type="evidence" value="ECO:0007669"/>
    <property type="project" value="InterPro"/>
</dbReference>
<keyword evidence="2" id="KW-0186">Copper</keyword>
<feature type="compositionally biased region" description="Acidic residues" evidence="3">
    <location>
        <begin position="139"/>
        <end position="162"/>
    </location>
</feature>
<gene>
    <name evidence="6" type="ORF">JCM9152_2324</name>
</gene>
<feature type="region of interest" description="Disordered" evidence="3">
    <location>
        <begin position="130"/>
        <end position="162"/>
    </location>
</feature>
<evidence type="ECO:0000256" key="4">
    <source>
        <dbReference type="SAM" id="Phobius"/>
    </source>
</evidence>
<dbReference type="InterPro" id="IPR007348">
    <property type="entry name" value="CopC_dom"/>
</dbReference>
<dbReference type="Gene3D" id="2.60.40.1220">
    <property type="match status" value="1"/>
</dbReference>
<accession>W4QHU2</accession>
<dbReference type="EMBL" id="BAUU01000014">
    <property type="protein sequence ID" value="GAE30894.1"/>
    <property type="molecule type" value="Genomic_DNA"/>
</dbReference>
<dbReference type="SUPFAM" id="SSF81296">
    <property type="entry name" value="E set domains"/>
    <property type="match status" value="1"/>
</dbReference>
<evidence type="ECO:0000313" key="6">
    <source>
        <dbReference type="EMBL" id="GAE30894.1"/>
    </source>
</evidence>
<keyword evidence="4" id="KW-0472">Membrane</keyword>
<protein>
    <recommendedName>
        <fullName evidence="5">CopC domain-containing protein</fullName>
    </recommendedName>
</protein>
<keyword evidence="7" id="KW-1185">Reference proteome</keyword>
<dbReference type="STRING" id="1236971.JCM9152_2324"/>
<evidence type="ECO:0000256" key="1">
    <source>
        <dbReference type="ARBA" id="ARBA00022729"/>
    </source>
</evidence>
<keyword evidence="4" id="KW-1133">Transmembrane helix</keyword>
<evidence type="ECO:0000256" key="3">
    <source>
        <dbReference type="SAM" id="MobiDB-lite"/>
    </source>
</evidence>
<organism evidence="6 7">
    <name type="scientific">Halalkalibacter hemicellulosilyticusJCM 9152</name>
    <dbReference type="NCBI Taxonomy" id="1236971"/>
    <lineage>
        <taxon>Bacteria</taxon>
        <taxon>Bacillati</taxon>
        <taxon>Bacillota</taxon>
        <taxon>Bacilli</taxon>
        <taxon>Bacillales</taxon>
        <taxon>Bacillaceae</taxon>
        <taxon>Halalkalibacter</taxon>
    </lineage>
</organism>
<dbReference type="Proteomes" id="UP000018895">
    <property type="component" value="Unassembled WGS sequence"/>
</dbReference>
<evidence type="ECO:0000256" key="2">
    <source>
        <dbReference type="ARBA" id="ARBA00023008"/>
    </source>
</evidence>
<dbReference type="OrthoDB" id="2353937at2"/>
<evidence type="ECO:0000313" key="7">
    <source>
        <dbReference type="Proteomes" id="UP000018895"/>
    </source>
</evidence>
<feature type="domain" description="CopC" evidence="5">
    <location>
        <begin position="25"/>
        <end position="114"/>
    </location>
</feature>
<proteinExistence type="predicted"/>
<dbReference type="GO" id="GO:0042597">
    <property type="term" value="C:periplasmic space"/>
    <property type="evidence" value="ECO:0007669"/>
    <property type="project" value="InterPro"/>
</dbReference>
<dbReference type="GO" id="GO:0005507">
    <property type="term" value="F:copper ion binding"/>
    <property type="evidence" value="ECO:0007669"/>
    <property type="project" value="InterPro"/>
</dbReference>
<sequence length="191" mass="21265">MKRKSYLLALISISVLLLPTIVSGHSYVEESEPSEGEQVEIVEKIVLTFNAGIEKVSTATVIGDEGEVEGTVEVESPVLTIYLEDMLPSGEYEVQWQALGEDTHTTEGSFSFIVDAPLEEEIDEELEEIAEGQTPSIEVESETEQVTEESEEVIEEENDRDDDPNSIVLPIAIVSLIIILTLIFLLRKKRR</sequence>
<name>W4QHU2_9BACI</name>
<dbReference type="Pfam" id="PF04234">
    <property type="entry name" value="CopC"/>
    <property type="match status" value="1"/>
</dbReference>
<keyword evidence="4" id="KW-0812">Transmembrane</keyword>
<reference evidence="6" key="1">
    <citation type="journal article" date="2014" name="Genome Announc.">
        <title>Draft Genome Sequences of Three Alkaliphilic Bacillus Strains, Bacillus wakoensis JCM 9140T, Bacillus akibai JCM 9157T, and Bacillus hemicellulosilyticus JCM 9152T.</title>
        <authorList>
            <person name="Yuki M."/>
            <person name="Oshima K."/>
            <person name="Suda W."/>
            <person name="Oshida Y."/>
            <person name="Kitamura K."/>
            <person name="Iida T."/>
            <person name="Hattori M."/>
            <person name="Ohkuma M."/>
        </authorList>
    </citation>
    <scope>NUCLEOTIDE SEQUENCE [LARGE SCALE GENOMIC DNA]</scope>
    <source>
        <strain evidence="6">JCM 9152</strain>
    </source>
</reference>
<evidence type="ECO:0000259" key="5">
    <source>
        <dbReference type="Pfam" id="PF04234"/>
    </source>
</evidence>